<evidence type="ECO:0000259" key="3">
    <source>
        <dbReference type="Pfam" id="PF00501"/>
    </source>
</evidence>
<dbReference type="RefSeq" id="WP_013228957.1">
    <property type="nucleotide sequence ID" value="NC_014318.1"/>
</dbReference>
<dbReference type="Proteomes" id="UP000000328">
    <property type="component" value="Chromosome"/>
</dbReference>
<evidence type="ECO:0000313" key="6">
    <source>
        <dbReference type="Proteomes" id="UP000000328"/>
    </source>
</evidence>
<dbReference type="Pfam" id="PF00501">
    <property type="entry name" value="AMP-binding"/>
    <property type="match status" value="2"/>
</dbReference>
<dbReference type="InterPro" id="IPR020845">
    <property type="entry name" value="AMP-binding_CS"/>
</dbReference>
<dbReference type="AlphaFoldDB" id="A0A0H3DFC3"/>
<proteinExistence type="inferred from homology"/>
<dbReference type="eggNOG" id="COG0318">
    <property type="taxonomic scope" value="Bacteria"/>
</dbReference>
<accession>A0A0H3DFC3</accession>
<dbReference type="EMBL" id="CP002000">
    <property type="protein sequence ID" value="ADJ48912.1"/>
    <property type="molecule type" value="Genomic_DNA"/>
</dbReference>
<feature type="domain" description="AMP-dependent synthetase/ligase" evidence="3">
    <location>
        <begin position="511"/>
        <end position="865"/>
    </location>
</feature>
<feature type="domain" description="AMP-binding enzyme C-terminal" evidence="4">
    <location>
        <begin position="406"/>
        <end position="481"/>
    </location>
</feature>
<dbReference type="GeneID" id="92874844"/>
<sequence>MNIATLLDMAADGFGERIVAGRAEDGVTAARLRELSAGAARKLAGAGALVHLAVNGPAFPVALFAAARAGVPLVPLNYRLGREQLDAVLAEHPRALGIADPAYAGALGRAGLPVWSPAEWLAAAESEAGEGDEPEPQPEAPAVVIYTSGTTSAPKGVILHHHNLVSYVLGTVEFAGAGSDEAALMSVPPYHIAAVSNVLTNLYAGRRVLTLEQFTPGGWLDLVRAQRVTNAMVVPTMLARLMDTEGLDRSVPSLRALAYGGAKMPVRVIETALRAWPHVDFVNAYGLTETSSTISVLGPEDHRMAVASADPVVRARLGSAGRPLPSIDLEVRNETGAIVAPGEPGQIWVRGEQVSGEYAGHGSPLDERGFFPTRDQGRLDADGYLHVEGRLDDTIIRGAENIAPAEIEDVLLRHPDVLDAVVVGVPDEEWGQRIEAVVVPRAGADVDLEALRATIRATLRGSKTPDRIVCWPELPRTATGKLVRRDIVAGLAGPKGTPTPGDRPLPARLRRVLAADPGATALTFEDRSYPWAFLRHAVDDLDRLLAEAGAPDAHRIGIVLRNRPGHLAALVAVIATGRQVVTLSPFHGDVALAEDITTLAPQVVVAGAEDWARPGVAAAAAGVSAMPLATGEEDRPLRSHPADWTVAPGAAERGDVAVLMQTSGTTGRPKRVELTYRKLTAAFEASGTPVASPEVRLRTHPSILWTSLVHIGGLYFAIANVAAGLPTALLERFDVRKWAALVRRTRPRRVRLAPTALRMVLQSDLPADTFDGVEQVSSGTAPLPPDDADRFTARFGVPVLSVYGATEFAGAIAGWDLALYREWWGAKRGSVGRAFRGIALRIVDRETGEPVPAGTAGVLEAKGAQLPDDGWVRTTDLASLDDDGFLFVHGRADDAINRGGFKIVPSVIEEALRAHPAVRDASAVGIPDERLGEVPVAAVTMRDGARVPVAELLRWLAERLARYHLPTEVRVVDELPRTPSMKVSRPDVQALFRAAPAGNRPGRPAPGR</sequence>
<dbReference type="InterPro" id="IPR045851">
    <property type="entry name" value="AMP-bd_C_sf"/>
</dbReference>
<dbReference type="KEGG" id="amd:AMED_7195"/>
<feature type="domain" description="AMP-binding enzyme C-terminal" evidence="4">
    <location>
        <begin position="908"/>
        <end position="982"/>
    </location>
</feature>
<evidence type="ECO:0000256" key="2">
    <source>
        <dbReference type="ARBA" id="ARBA00022598"/>
    </source>
</evidence>
<dbReference type="GO" id="GO:0031956">
    <property type="term" value="F:medium-chain fatty acid-CoA ligase activity"/>
    <property type="evidence" value="ECO:0007669"/>
    <property type="project" value="TreeGrafter"/>
</dbReference>
<dbReference type="InterPro" id="IPR042099">
    <property type="entry name" value="ANL_N_sf"/>
</dbReference>
<dbReference type="SUPFAM" id="SSF56801">
    <property type="entry name" value="Acetyl-CoA synthetase-like"/>
    <property type="match status" value="2"/>
</dbReference>
<reference evidence="5 6" key="1">
    <citation type="journal article" date="2010" name="Cell Res.">
        <title>Complete genome sequence of the rifamycin SV-producing Amycolatopsis mediterranei U32 revealed its genetic characteristics in phylogeny and metabolism.</title>
        <authorList>
            <person name="Zhao W."/>
            <person name="Zhong Y."/>
            <person name="Yuan H."/>
            <person name="Wang J."/>
            <person name="Zheng H."/>
            <person name="Wang Y."/>
            <person name="Cen X."/>
            <person name="Xu F."/>
            <person name="Bai J."/>
            <person name="Han X."/>
            <person name="Lu G."/>
            <person name="Zhu Y."/>
            <person name="Shao Z."/>
            <person name="Yan H."/>
            <person name="Li C."/>
            <person name="Peng N."/>
            <person name="Zhang Z."/>
            <person name="Zhang Y."/>
            <person name="Lin W."/>
            <person name="Fan Y."/>
            <person name="Qin Z."/>
            <person name="Hu Y."/>
            <person name="Zhu B."/>
            <person name="Wang S."/>
            <person name="Ding X."/>
            <person name="Zhao G.P."/>
        </authorList>
    </citation>
    <scope>NUCLEOTIDE SEQUENCE [LARGE SCALE GENOMIC DNA]</scope>
    <source>
        <strain evidence="6">U-32</strain>
    </source>
</reference>
<dbReference type="PROSITE" id="PS00455">
    <property type="entry name" value="AMP_BINDING"/>
    <property type="match status" value="2"/>
</dbReference>
<dbReference type="PANTHER" id="PTHR43201:SF5">
    <property type="entry name" value="MEDIUM-CHAIN ACYL-COA LIGASE ACSF2, MITOCHONDRIAL"/>
    <property type="match status" value="1"/>
</dbReference>
<keyword evidence="2 5" id="KW-0436">Ligase</keyword>
<dbReference type="Pfam" id="PF13193">
    <property type="entry name" value="AMP-binding_C"/>
    <property type="match status" value="2"/>
</dbReference>
<dbReference type="CDD" id="cd04433">
    <property type="entry name" value="AFD_class_I"/>
    <property type="match status" value="1"/>
</dbReference>
<dbReference type="Gene3D" id="3.40.50.12780">
    <property type="entry name" value="N-terminal domain of ligase-like"/>
    <property type="match status" value="2"/>
</dbReference>
<dbReference type="InterPro" id="IPR025110">
    <property type="entry name" value="AMP-bd_C"/>
</dbReference>
<dbReference type="InterPro" id="IPR000873">
    <property type="entry name" value="AMP-dep_synth/lig_dom"/>
</dbReference>
<dbReference type="OrthoDB" id="3444674at2"/>
<organism evidence="5 6">
    <name type="scientific">Amycolatopsis mediterranei (strain U-32)</name>
    <dbReference type="NCBI Taxonomy" id="749927"/>
    <lineage>
        <taxon>Bacteria</taxon>
        <taxon>Bacillati</taxon>
        <taxon>Actinomycetota</taxon>
        <taxon>Actinomycetes</taxon>
        <taxon>Pseudonocardiales</taxon>
        <taxon>Pseudonocardiaceae</taxon>
        <taxon>Amycolatopsis</taxon>
    </lineage>
</organism>
<dbReference type="PANTHER" id="PTHR43201">
    <property type="entry name" value="ACYL-COA SYNTHETASE"/>
    <property type="match status" value="1"/>
</dbReference>
<feature type="domain" description="AMP-dependent synthetase/ligase" evidence="3">
    <location>
        <begin position="29"/>
        <end position="358"/>
    </location>
</feature>
<dbReference type="HOGENOM" id="CLU_298224_0_0_11"/>
<gene>
    <name evidence="5" type="ordered locus">AMED_7195</name>
</gene>
<evidence type="ECO:0000259" key="4">
    <source>
        <dbReference type="Pfam" id="PF13193"/>
    </source>
</evidence>
<evidence type="ECO:0000256" key="1">
    <source>
        <dbReference type="ARBA" id="ARBA00006432"/>
    </source>
</evidence>
<protein>
    <submittedName>
        <fullName evidence="5">AMP-dependent acyl-CoA synthetase/AMP-acid ligases II</fullName>
    </submittedName>
</protein>
<dbReference type="GO" id="GO:0006631">
    <property type="term" value="P:fatty acid metabolic process"/>
    <property type="evidence" value="ECO:0007669"/>
    <property type="project" value="TreeGrafter"/>
</dbReference>
<evidence type="ECO:0000313" key="5">
    <source>
        <dbReference type="EMBL" id="ADJ48912.1"/>
    </source>
</evidence>
<name>A0A0H3DFC3_AMYMU</name>
<comment type="similarity">
    <text evidence="1">Belongs to the ATP-dependent AMP-binding enzyme family.</text>
</comment>
<dbReference type="Gene3D" id="3.30.300.30">
    <property type="match status" value="2"/>
</dbReference>
<dbReference type="PATRIC" id="fig|749927.5.peg.7481"/>